<dbReference type="GO" id="GO:0003735">
    <property type="term" value="F:structural constituent of ribosome"/>
    <property type="evidence" value="ECO:0007669"/>
    <property type="project" value="InterPro"/>
</dbReference>
<dbReference type="Proteomes" id="UP000314981">
    <property type="component" value="Chromosome 2"/>
</dbReference>
<dbReference type="Ensembl" id="ENSBIXT00000028808.1">
    <property type="protein sequence ID" value="ENSBIXP00000016721.1"/>
    <property type="gene ID" value="ENSBIXG00000003916.1"/>
</dbReference>
<sequence>MKASGTLREYKVVGRCLLIRKCRMPPLYRMRIFAPNHVVANSRFWYFVSQLKMKKSSGEVVYCGQVFEKSPLRVKNFGIWLRYHEGGGDRSQQVPPTSGQAVPRLQDQVPTAPVRPPSPAQATLHHQEAQHLLLGAGPLSPGLPKYNLVGKPEKKKKKIGKGVRQGCILSPCLFNLDAEYIM</sequence>
<reference evidence="2" key="2">
    <citation type="submission" date="2025-08" db="UniProtKB">
        <authorList>
            <consortium name="Ensembl"/>
        </authorList>
    </citation>
    <scope>IDENTIFICATION</scope>
</reference>
<feature type="region of interest" description="Disordered" evidence="1">
    <location>
        <begin position="87"/>
        <end position="120"/>
    </location>
</feature>
<dbReference type="STRING" id="30522.A0A4W2CTS0"/>
<accession>A0A4W2CTS0</accession>
<dbReference type="FunFam" id="3.10.20.10:FF:000002">
    <property type="entry name" value="60S ribosomal protein L18a"/>
    <property type="match status" value="1"/>
</dbReference>
<dbReference type="AlphaFoldDB" id="A0A4W2CTS0"/>
<dbReference type="InterPro" id="IPR021138">
    <property type="entry name" value="Ribosomal_eL20_eukaryotes"/>
</dbReference>
<reference evidence="2" key="3">
    <citation type="submission" date="2025-09" db="UniProtKB">
        <authorList>
            <consortium name="Ensembl"/>
        </authorList>
    </citation>
    <scope>IDENTIFICATION</scope>
</reference>
<protein>
    <submittedName>
        <fullName evidence="2">Uncharacterized protein</fullName>
    </submittedName>
</protein>
<dbReference type="GO" id="GO:0005840">
    <property type="term" value="C:ribosome"/>
    <property type="evidence" value="ECO:0007669"/>
    <property type="project" value="InterPro"/>
</dbReference>
<feature type="compositionally biased region" description="Polar residues" evidence="1">
    <location>
        <begin position="90"/>
        <end position="100"/>
    </location>
</feature>
<proteinExistence type="inferred from homology"/>
<evidence type="ECO:0000256" key="1">
    <source>
        <dbReference type="SAM" id="MobiDB-lite"/>
    </source>
</evidence>
<dbReference type="Gene3D" id="3.10.20.10">
    <property type="match status" value="1"/>
</dbReference>
<organism evidence="2 3">
    <name type="scientific">Bos indicus x Bos taurus</name>
    <name type="common">Hybrid cattle</name>
    <dbReference type="NCBI Taxonomy" id="30522"/>
    <lineage>
        <taxon>Eukaryota</taxon>
        <taxon>Metazoa</taxon>
        <taxon>Chordata</taxon>
        <taxon>Craniata</taxon>
        <taxon>Vertebrata</taxon>
        <taxon>Euteleostomi</taxon>
        <taxon>Mammalia</taxon>
        <taxon>Eutheria</taxon>
        <taxon>Laurasiatheria</taxon>
        <taxon>Artiodactyla</taxon>
        <taxon>Ruminantia</taxon>
        <taxon>Pecora</taxon>
        <taxon>Bovidae</taxon>
        <taxon>Bovinae</taxon>
        <taxon>Bos</taxon>
    </lineage>
</organism>
<dbReference type="GO" id="GO:0006412">
    <property type="term" value="P:translation"/>
    <property type="evidence" value="ECO:0007669"/>
    <property type="project" value="InterPro"/>
</dbReference>
<evidence type="ECO:0000313" key="2">
    <source>
        <dbReference type="Ensembl" id="ENSBIXP00000016721.1"/>
    </source>
</evidence>
<dbReference type="HAMAP" id="MF_00273">
    <property type="entry name" value="Ribosomal_eL20"/>
    <property type="match status" value="1"/>
</dbReference>
<reference evidence="2 3" key="1">
    <citation type="submission" date="2018-11" db="EMBL/GenBank/DDBJ databases">
        <title>Haplotype-resolved cattle genomes.</title>
        <authorList>
            <person name="Low W.Y."/>
            <person name="Tearle R."/>
            <person name="Bickhart D.M."/>
            <person name="Rosen B.D."/>
            <person name="Koren S."/>
            <person name="Rhie A."/>
            <person name="Hiendleder S."/>
            <person name="Phillippy A.M."/>
            <person name="Smith T.P.L."/>
            <person name="Williams J.L."/>
        </authorList>
    </citation>
    <scope>NUCLEOTIDE SEQUENCE [LARGE SCALE GENOMIC DNA]</scope>
</reference>
<dbReference type="PANTHER" id="PTHR10052">
    <property type="entry name" value="60S RIBOSOMAL PROTEIN L18A"/>
    <property type="match status" value="1"/>
</dbReference>
<dbReference type="InterPro" id="IPR028877">
    <property type="entry name" value="Ribosomal_eL20"/>
</dbReference>
<name>A0A4W2CTS0_BOBOX</name>
<evidence type="ECO:0000313" key="3">
    <source>
        <dbReference type="Proteomes" id="UP000314981"/>
    </source>
</evidence>
<keyword evidence="3" id="KW-1185">Reference proteome</keyword>